<evidence type="ECO:0000256" key="6">
    <source>
        <dbReference type="SAM" id="Coils"/>
    </source>
</evidence>
<feature type="compositionally biased region" description="Basic and acidic residues" evidence="7">
    <location>
        <begin position="61"/>
        <end position="77"/>
    </location>
</feature>
<evidence type="ECO:0000313" key="8">
    <source>
        <dbReference type="EMBL" id="TFK52009.1"/>
    </source>
</evidence>
<keyword evidence="5" id="KW-0539">Nucleus</keyword>
<evidence type="ECO:0000313" key="9">
    <source>
        <dbReference type="Proteomes" id="UP000305948"/>
    </source>
</evidence>
<name>A0A5C3N2Q5_9AGAM</name>
<evidence type="ECO:0000256" key="7">
    <source>
        <dbReference type="SAM" id="MobiDB-lite"/>
    </source>
</evidence>
<evidence type="ECO:0000256" key="4">
    <source>
        <dbReference type="ARBA" id="ARBA00023163"/>
    </source>
</evidence>
<reference evidence="8 9" key="1">
    <citation type="journal article" date="2019" name="Nat. Ecol. Evol.">
        <title>Megaphylogeny resolves global patterns of mushroom evolution.</title>
        <authorList>
            <person name="Varga T."/>
            <person name="Krizsan K."/>
            <person name="Foldi C."/>
            <person name="Dima B."/>
            <person name="Sanchez-Garcia M."/>
            <person name="Sanchez-Ramirez S."/>
            <person name="Szollosi G.J."/>
            <person name="Szarkandi J.G."/>
            <person name="Papp V."/>
            <person name="Albert L."/>
            <person name="Andreopoulos W."/>
            <person name="Angelini C."/>
            <person name="Antonin V."/>
            <person name="Barry K.W."/>
            <person name="Bougher N.L."/>
            <person name="Buchanan P."/>
            <person name="Buyck B."/>
            <person name="Bense V."/>
            <person name="Catcheside P."/>
            <person name="Chovatia M."/>
            <person name="Cooper J."/>
            <person name="Damon W."/>
            <person name="Desjardin D."/>
            <person name="Finy P."/>
            <person name="Geml J."/>
            <person name="Haridas S."/>
            <person name="Hughes K."/>
            <person name="Justo A."/>
            <person name="Karasinski D."/>
            <person name="Kautmanova I."/>
            <person name="Kiss B."/>
            <person name="Kocsube S."/>
            <person name="Kotiranta H."/>
            <person name="LaButti K.M."/>
            <person name="Lechner B.E."/>
            <person name="Liimatainen K."/>
            <person name="Lipzen A."/>
            <person name="Lukacs Z."/>
            <person name="Mihaltcheva S."/>
            <person name="Morgado L.N."/>
            <person name="Niskanen T."/>
            <person name="Noordeloos M.E."/>
            <person name="Ohm R.A."/>
            <person name="Ortiz-Santana B."/>
            <person name="Ovrebo C."/>
            <person name="Racz N."/>
            <person name="Riley R."/>
            <person name="Savchenko A."/>
            <person name="Shiryaev A."/>
            <person name="Soop K."/>
            <person name="Spirin V."/>
            <person name="Szebenyi C."/>
            <person name="Tomsovsky M."/>
            <person name="Tulloss R.E."/>
            <person name="Uehling J."/>
            <person name="Grigoriev I.V."/>
            <person name="Vagvolgyi C."/>
            <person name="Papp T."/>
            <person name="Martin F.M."/>
            <person name="Miettinen O."/>
            <person name="Hibbett D.S."/>
            <person name="Nagy L.G."/>
        </authorList>
    </citation>
    <scope>NUCLEOTIDE SEQUENCE [LARGE SCALE GENOMIC DNA]</scope>
    <source>
        <strain evidence="8 9">OMC1185</strain>
    </source>
</reference>
<dbReference type="GO" id="GO:0005654">
    <property type="term" value="C:nucleoplasm"/>
    <property type="evidence" value="ECO:0007669"/>
    <property type="project" value="UniProtKB-ARBA"/>
</dbReference>
<keyword evidence="3" id="KW-0805">Transcription regulation</keyword>
<sequence>MPPQPGMFPVHSNKSRATDPYGNMQEPGTSYQHHNAVAGPSRSHGSCSSDDLKKDNRKRKDMAGKLGREMTERKDDSRYFQEAISAQHGMSIQLSTRPDTCPAYILRLYPLSLERSALLAQIALEEKNALESIHIAYEEERDNVQEEWEREKDKLKVRMLESIEERRRRAREEKDGEAVGDATLDSQARSHTRKLRNKLGTSPPPTPNGQNPAGITAAGTITNPLSLSIDELPSPFVLPLTAGAPLPTGAAATKRKAKKNKKKDDDEPGGLGRAIGLLVGCNEIERDADLGEIRRGNKRRRATAAAVMSKA</sequence>
<dbReference type="Pfam" id="PF08598">
    <property type="entry name" value="Sds3"/>
    <property type="match status" value="1"/>
</dbReference>
<dbReference type="EMBL" id="ML213510">
    <property type="protein sequence ID" value="TFK52009.1"/>
    <property type="molecule type" value="Genomic_DNA"/>
</dbReference>
<evidence type="ECO:0000256" key="3">
    <source>
        <dbReference type="ARBA" id="ARBA00023015"/>
    </source>
</evidence>
<evidence type="ECO:0000256" key="1">
    <source>
        <dbReference type="ARBA" id="ARBA00004123"/>
    </source>
</evidence>
<feature type="region of interest" description="Disordered" evidence="7">
    <location>
        <begin position="243"/>
        <end position="273"/>
    </location>
</feature>
<dbReference type="GO" id="GO:0010468">
    <property type="term" value="P:regulation of gene expression"/>
    <property type="evidence" value="ECO:0007669"/>
    <property type="project" value="UniProtKB-ARBA"/>
</dbReference>
<proteinExistence type="predicted"/>
<dbReference type="InterPro" id="IPR013907">
    <property type="entry name" value="Sds3"/>
</dbReference>
<feature type="compositionally biased region" description="Polar residues" evidence="7">
    <location>
        <begin position="208"/>
        <end position="218"/>
    </location>
</feature>
<keyword evidence="6" id="KW-0175">Coiled coil</keyword>
<keyword evidence="9" id="KW-1185">Reference proteome</keyword>
<dbReference type="AlphaFoldDB" id="A0A5C3N2Q5"/>
<keyword evidence="4" id="KW-0804">Transcription</keyword>
<keyword evidence="2" id="KW-0678">Repressor</keyword>
<feature type="region of interest" description="Disordered" evidence="7">
    <location>
        <begin position="167"/>
        <end position="218"/>
    </location>
</feature>
<gene>
    <name evidence="8" type="ORF">OE88DRAFT_1679643</name>
</gene>
<dbReference type="Proteomes" id="UP000305948">
    <property type="component" value="Unassembled WGS sequence"/>
</dbReference>
<protein>
    <submittedName>
        <fullName evidence="8">Uncharacterized protein</fullName>
    </submittedName>
</protein>
<organism evidence="8 9">
    <name type="scientific">Heliocybe sulcata</name>
    <dbReference type="NCBI Taxonomy" id="5364"/>
    <lineage>
        <taxon>Eukaryota</taxon>
        <taxon>Fungi</taxon>
        <taxon>Dikarya</taxon>
        <taxon>Basidiomycota</taxon>
        <taxon>Agaricomycotina</taxon>
        <taxon>Agaricomycetes</taxon>
        <taxon>Gloeophyllales</taxon>
        <taxon>Gloeophyllaceae</taxon>
        <taxon>Heliocybe</taxon>
    </lineage>
</organism>
<comment type="subcellular location">
    <subcellularLocation>
        <location evidence="1">Nucleus</location>
    </subcellularLocation>
</comment>
<dbReference type="OrthoDB" id="70376at2759"/>
<evidence type="ECO:0000256" key="5">
    <source>
        <dbReference type="ARBA" id="ARBA00023242"/>
    </source>
</evidence>
<accession>A0A5C3N2Q5</accession>
<feature type="coiled-coil region" evidence="6">
    <location>
        <begin position="127"/>
        <end position="165"/>
    </location>
</feature>
<feature type="region of interest" description="Disordered" evidence="7">
    <location>
        <begin position="1"/>
        <end position="77"/>
    </location>
</feature>
<feature type="compositionally biased region" description="Basic and acidic residues" evidence="7">
    <location>
        <begin position="167"/>
        <end position="177"/>
    </location>
</feature>
<feature type="compositionally biased region" description="Low complexity" evidence="7">
    <location>
        <begin position="243"/>
        <end position="252"/>
    </location>
</feature>
<dbReference type="SMART" id="SM01401">
    <property type="entry name" value="Sds3"/>
    <property type="match status" value="1"/>
</dbReference>
<evidence type="ECO:0000256" key="2">
    <source>
        <dbReference type="ARBA" id="ARBA00022491"/>
    </source>
</evidence>